<evidence type="ECO:0000313" key="2">
    <source>
        <dbReference type="Proteomes" id="UP000229498"/>
    </source>
</evidence>
<dbReference type="Proteomes" id="UP000229498">
    <property type="component" value="Unassembled WGS sequence"/>
</dbReference>
<dbReference type="NCBIfam" id="TIGR03573">
    <property type="entry name" value="WbuX"/>
    <property type="match status" value="1"/>
</dbReference>
<dbReference type="RefSeq" id="WP_109793915.1">
    <property type="nucleotide sequence ID" value="NZ_PHIG01000032.1"/>
</dbReference>
<comment type="caution">
    <text evidence="1">The sequence shown here is derived from an EMBL/GenBank/DDBJ whole genome shotgun (WGS) entry which is preliminary data.</text>
</comment>
<dbReference type="SUPFAM" id="SSF52402">
    <property type="entry name" value="Adenine nucleotide alpha hydrolases-like"/>
    <property type="match status" value="1"/>
</dbReference>
<reference evidence="1 2" key="1">
    <citation type="submission" date="2017-11" db="EMBL/GenBank/DDBJ databases">
        <title>Draft genome sequence of Rhizobiales bacterium SY3-13.</title>
        <authorList>
            <person name="Sun C."/>
        </authorList>
    </citation>
    <scope>NUCLEOTIDE SEQUENCE [LARGE SCALE GENOMIC DNA]</scope>
    <source>
        <strain evidence="1 2">SY3-13</strain>
    </source>
</reference>
<dbReference type="AlphaFoldDB" id="A0A2M9G1Z3"/>
<organism evidence="1 2">
    <name type="scientific">Minwuia thermotolerans</name>
    <dbReference type="NCBI Taxonomy" id="2056226"/>
    <lineage>
        <taxon>Bacteria</taxon>
        <taxon>Pseudomonadati</taxon>
        <taxon>Pseudomonadota</taxon>
        <taxon>Alphaproteobacteria</taxon>
        <taxon>Minwuiales</taxon>
        <taxon>Minwuiaceae</taxon>
        <taxon>Minwuia</taxon>
    </lineage>
</organism>
<dbReference type="GO" id="GO:0016740">
    <property type="term" value="F:transferase activity"/>
    <property type="evidence" value="ECO:0007669"/>
    <property type="project" value="UniProtKB-KW"/>
</dbReference>
<name>A0A2M9G1Z3_9PROT</name>
<sequence length="383" mass="42958">MSVRFCQSCVLPDSRPGIEIGADGVCNACKGHSDNRSSIDWAGRGQALERLFRGAKARKAAYDCIVPVSGGKDSFWQVAKCLEMDMKVLAVTWRSPGRNALGQANLDRLVALGVDHIDFSIDPSVEARFMKKTLIETGSSAVPMHLAIFAIPMRIAVQMRVPLIVWGESPFMEYGGQKGDSDLDLLNHAWLKRHGILQGREALDWAGDELTTAELAAYCPPAEEEFRQAQVRSIFMGYYLQWDPAESLRVAEANGFRRRPEGPKIGLYDYADIDCDFISVHHWFKWPKFGFTRLFDNLALEIRNGRMSRDEALAIIGRLGDQRPDADIARACDFMGLSAAEFAALEEKFRDHDVWTARDGRWIIDGFPVESRDWPAVPMERAA</sequence>
<keyword evidence="2" id="KW-1185">Reference proteome</keyword>
<accession>A0A2M9G1Z3</accession>
<keyword evidence="1" id="KW-0808">Transferase</keyword>
<gene>
    <name evidence="1" type="ORF">CVT23_10605</name>
</gene>
<protein>
    <submittedName>
        <fullName evidence="1">N-acetyl sugar amidotransferase</fullName>
    </submittedName>
</protein>
<evidence type="ECO:0000313" key="1">
    <source>
        <dbReference type="EMBL" id="PJK29738.1"/>
    </source>
</evidence>
<dbReference type="InterPro" id="IPR020022">
    <property type="entry name" value="N-acetyl_sugar_amidoTrfase"/>
</dbReference>
<dbReference type="EMBL" id="PHIG01000032">
    <property type="protein sequence ID" value="PJK29738.1"/>
    <property type="molecule type" value="Genomic_DNA"/>
</dbReference>
<dbReference type="OrthoDB" id="9765475at2"/>
<proteinExistence type="predicted"/>